<protein>
    <submittedName>
        <fullName evidence="3">Coiled-coil domain containing 34</fullName>
    </submittedName>
</protein>
<feature type="region of interest" description="Disordered" evidence="1">
    <location>
        <begin position="1"/>
        <end position="116"/>
    </location>
</feature>
<dbReference type="PANTHER" id="PTHR23247:SF2">
    <property type="entry name" value="COILED-COIL DOMAIN-CONTAINING PROTEIN 34"/>
    <property type="match status" value="1"/>
</dbReference>
<dbReference type="Proteomes" id="UP000694397">
    <property type="component" value="Chromosome 11"/>
</dbReference>
<reference evidence="3" key="3">
    <citation type="submission" date="2025-09" db="UniProtKB">
        <authorList>
            <consortium name="Ensembl"/>
        </authorList>
    </citation>
    <scope>IDENTIFICATION</scope>
</reference>
<dbReference type="OrthoDB" id="5981665at2759"/>
<accession>A0A8C9RAM7</accession>
<dbReference type="GeneTree" id="ENSGT00730000111271"/>
<feature type="compositionally biased region" description="Acidic residues" evidence="1">
    <location>
        <begin position="68"/>
        <end position="77"/>
    </location>
</feature>
<keyword evidence="4" id="KW-1185">Reference proteome</keyword>
<evidence type="ECO:0000256" key="1">
    <source>
        <dbReference type="SAM" id="MobiDB-lite"/>
    </source>
</evidence>
<evidence type="ECO:0000259" key="2">
    <source>
        <dbReference type="Pfam" id="PF13904"/>
    </source>
</evidence>
<feature type="domain" description="Coiled-coil" evidence="2">
    <location>
        <begin position="111"/>
        <end position="288"/>
    </location>
</feature>
<feature type="compositionally biased region" description="Polar residues" evidence="1">
    <location>
        <begin position="301"/>
        <end position="312"/>
    </location>
</feature>
<reference evidence="3" key="2">
    <citation type="submission" date="2025-08" db="UniProtKB">
        <authorList>
            <consortium name="Ensembl"/>
        </authorList>
    </citation>
    <scope>IDENTIFICATION</scope>
</reference>
<dbReference type="InterPro" id="IPR025259">
    <property type="entry name" value="CCDC34/181"/>
</dbReference>
<feature type="compositionally biased region" description="Basic and acidic residues" evidence="1">
    <location>
        <begin position="23"/>
        <end position="34"/>
    </location>
</feature>
<proteinExistence type="predicted"/>
<feature type="compositionally biased region" description="Polar residues" evidence="1">
    <location>
        <begin position="102"/>
        <end position="112"/>
    </location>
</feature>
<dbReference type="AlphaFoldDB" id="A0A8C9RAM7"/>
<dbReference type="Ensembl" id="ENSSFOT00015010616.2">
    <property type="protein sequence ID" value="ENSSFOP00015010474.2"/>
    <property type="gene ID" value="ENSSFOG00015006808.2"/>
</dbReference>
<feature type="region of interest" description="Disordered" evidence="1">
    <location>
        <begin position="286"/>
        <end position="312"/>
    </location>
</feature>
<dbReference type="PANTHER" id="PTHR23247">
    <property type="entry name" value="NY-REN-41 ANTIGEN L15 -RELATED"/>
    <property type="match status" value="1"/>
</dbReference>
<evidence type="ECO:0000313" key="4">
    <source>
        <dbReference type="Proteomes" id="UP000694397"/>
    </source>
</evidence>
<dbReference type="Pfam" id="PF13904">
    <property type="entry name" value="CCDC34"/>
    <property type="match status" value="1"/>
</dbReference>
<gene>
    <name evidence="3" type="primary">CCDC34</name>
</gene>
<organism evidence="3 4">
    <name type="scientific">Scleropages formosus</name>
    <name type="common">Asian bonytongue</name>
    <name type="synonym">Osteoglossum formosum</name>
    <dbReference type="NCBI Taxonomy" id="113540"/>
    <lineage>
        <taxon>Eukaryota</taxon>
        <taxon>Metazoa</taxon>
        <taxon>Chordata</taxon>
        <taxon>Craniata</taxon>
        <taxon>Vertebrata</taxon>
        <taxon>Euteleostomi</taxon>
        <taxon>Actinopterygii</taxon>
        <taxon>Neopterygii</taxon>
        <taxon>Teleostei</taxon>
        <taxon>Osteoglossocephala</taxon>
        <taxon>Osteoglossomorpha</taxon>
        <taxon>Osteoglossiformes</taxon>
        <taxon>Osteoglossidae</taxon>
        <taxon>Scleropages</taxon>
    </lineage>
</organism>
<reference evidence="3 4" key="1">
    <citation type="submission" date="2019-04" db="EMBL/GenBank/DDBJ databases">
        <authorList>
            <consortium name="Wellcome Sanger Institute Data Sharing"/>
        </authorList>
    </citation>
    <scope>NUCLEOTIDE SEQUENCE [LARGE SCALE GENOMIC DNA]</scope>
</reference>
<name>A0A8C9RAM7_SCLFO</name>
<feature type="region of interest" description="Disordered" evidence="1">
    <location>
        <begin position="212"/>
        <end position="244"/>
    </location>
</feature>
<sequence>MTTSTSTAVAPHNDYDNPGNFENSKRTPLRSEGEDKPDEPSISGSADCESAGESTSSLLSPIYHDSFEFESDPEEREEVASQGPESSSHAKEMTMPGEAEMKNSSSPGSNLSPWEEWVISKARQDRLRMEQKVREEASLKEAKMQQEKEQERRKITVEKKITEWLQMKRDQEKVEKQLRMNKALEEKHYKEQKKRETEEKAQKRYMEWLQKKNQEAMEKKQKEKEETVRRDLEARERKQRSEEEFKKWLMSVKHKPRPAANTSSSRRKMAGFYDNAYPAPSYCNPIPWKPIHNPLPHDVPKNSSRTSQRCRR</sequence>
<dbReference type="InterPro" id="IPR045323">
    <property type="entry name" value="CCDC34"/>
</dbReference>
<evidence type="ECO:0000313" key="3">
    <source>
        <dbReference type="Ensembl" id="ENSSFOP00015010474.2"/>
    </source>
</evidence>